<comment type="caution">
    <text evidence="1">The sequence shown here is derived from an EMBL/GenBank/DDBJ whole genome shotgun (WGS) entry which is preliminary data.</text>
</comment>
<proteinExistence type="predicted"/>
<gene>
    <name evidence="1" type="ORF">H9640_16625</name>
</gene>
<dbReference type="Proteomes" id="UP000633601">
    <property type="component" value="Unassembled WGS sequence"/>
</dbReference>
<reference evidence="1 2" key="1">
    <citation type="submission" date="2020-08" db="EMBL/GenBank/DDBJ databases">
        <title>A Genomic Blueprint of the Chicken Gut Microbiome.</title>
        <authorList>
            <person name="Gilroy R."/>
            <person name="Ravi A."/>
            <person name="Getino M."/>
            <person name="Pursley I."/>
            <person name="Horton D.L."/>
            <person name="Alikhan N.-F."/>
            <person name="Baker D."/>
            <person name="Gharbi K."/>
            <person name="Hall N."/>
            <person name="Watson M."/>
            <person name="Adriaenssens E.M."/>
            <person name="Foster-Nyarko E."/>
            <person name="Jarju S."/>
            <person name="Secka A."/>
            <person name="Antonio M."/>
            <person name="Oren A."/>
            <person name="Chaudhuri R."/>
            <person name="La Ragione R.M."/>
            <person name="Hildebrand F."/>
            <person name="Pallen M.J."/>
        </authorList>
    </citation>
    <scope>NUCLEOTIDE SEQUENCE [LARGE SCALE GENOMIC DNA]</scope>
    <source>
        <strain evidence="1 2">Sa2CUA8</strain>
    </source>
</reference>
<evidence type="ECO:0000313" key="1">
    <source>
        <dbReference type="EMBL" id="MBD8000179.1"/>
    </source>
</evidence>
<dbReference type="EMBL" id="JACSQE010000015">
    <property type="protein sequence ID" value="MBD8000179.1"/>
    <property type="molecule type" value="Genomic_DNA"/>
</dbReference>
<organism evidence="1 2">
    <name type="scientific">Oerskovia gallyi</name>
    <dbReference type="NCBI Taxonomy" id="2762226"/>
    <lineage>
        <taxon>Bacteria</taxon>
        <taxon>Bacillati</taxon>
        <taxon>Actinomycetota</taxon>
        <taxon>Actinomycetes</taxon>
        <taxon>Micrococcales</taxon>
        <taxon>Cellulomonadaceae</taxon>
        <taxon>Oerskovia</taxon>
    </lineage>
</organism>
<protein>
    <submittedName>
        <fullName evidence="1">Uncharacterized protein</fullName>
    </submittedName>
</protein>
<keyword evidence="2" id="KW-1185">Reference proteome</keyword>
<name>A0ABR8V5Y3_9CELL</name>
<sequence>MTHERQDLRNINVGRGTGFTVALFVRDRLALPVADDVPALVPRLAVEALPGDEAAALADGWRAWWDRLTEVPTGRDVRPASERLATVVDALVDEARSWAEQMVRPNYFFSEADLPPGYVPEPIGDPGVPDVPVVYDVELVPVGGAWHRDLGPHRMLVSVETWEDPAAMDALLRPRIERLQSRVSATPRRAPQVWHMTVDGQVFTVVDRPHDPGVYDFSWTNGPIEGYGFTIATSTRQPLGEDVLRKEIRGFVEGYEP</sequence>
<evidence type="ECO:0000313" key="2">
    <source>
        <dbReference type="Proteomes" id="UP000633601"/>
    </source>
</evidence>
<accession>A0ABR8V5Y3</accession>
<dbReference type="RefSeq" id="WP_191791900.1">
    <property type="nucleotide sequence ID" value="NZ_JACSQE010000015.1"/>
</dbReference>